<protein>
    <submittedName>
        <fullName evidence="7">Beta carotene dioxygenase</fullName>
    </submittedName>
</protein>
<dbReference type="GO" id="GO:0016121">
    <property type="term" value="P:carotene catabolic process"/>
    <property type="evidence" value="ECO:0007669"/>
    <property type="project" value="TreeGrafter"/>
</dbReference>
<feature type="binding site" evidence="5">
    <location>
        <position position="543"/>
    </location>
    <ligand>
        <name>Fe cation</name>
        <dbReference type="ChEBI" id="CHEBI:24875"/>
        <note>catalytic</note>
    </ligand>
</feature>
<dbReference type="PANTHER" id="PTHR10543">
    <property type="entry name" value="BETA-CAROTENE DIOXYGENASE"/>
    <property type="match status" value="1"/>
</dbReference>
<dbReference type="Proteomes" id="UP000250266">
    <property type="component" value="Unassembled WGS sequence"/>
</dbReference>
<dbReference type="PANTHER" id="PTHR10543:SF24">
    <property type="entry name" value="CAROTENOID ISOMEROOXYGENASE"/>
    <property type="match status" value="1"/>
</dbReference>
<dbReference type="InterPro" id="IPR004294">
    <property type="entry name" value="Carotenoid_Oase"/>
</dbReference>
<reference evidence="7 8" key="1">
    <citation type="journal article" date="2016" name="Nat. Commun.">
        <title>Ectomycorrhizal ecology is imprinted in the genome of the dominant symbiotic fungus Cenococcum geophilum.</title>
        <authorList>
            <consortium name="DOE Joint Genome Institute"/>
            <person name="Peter M."/>
            <person name="Kohler A."/>
            <person name="Ohm R.A."/>
            <person name="Kuo A."/>
            <person name="Krutzmann J."/>
            <person name="Morin E."/>
            <person name="Arend M."/>
            <person name="Barry K.W."/>
            <person name="Binder M."/>
            <person name="Choi C."/>
            <person name="Clum A."/>
            <person name="Copeland A."/>
            <person name="Grisel N."/>
            <person name="Haridas S."/>
            <person name="Kipfer T."/>
            <person name="LaButti K."/>
            <person name="Lindquist E."/>
            <person name="Lipzen A."/>
            <person name="Maire R."/>
            <person name="Meier B."/>
            <person name="Mihaltcheva S."/>
            <person name="Molinier V."/>
            <person name="Murat C."/>
            <person name="Poggeler S."/>
            <person name="Quandt C.A."/>
            <person name="Sperisen C."/>
            <person name="Tritt A."/>
            <person name="Tisserant E."/>
            <person name="Crous P.W."/>
            <person name="Henrissat B."/>
            <person name="Nehls U."/>
            <person name="Egli S."/>
            <person name="Spatafora J.W."/>
            <person name="Grigoriev I.V."/>
            <person name="Martin F.M."/>
        </authorList>
    </citation>
    <scope>NUCLEOTIDE SEQUENCE [LARGE SCALE GENOMIC DNA]</scope>
    <source>
        <strain evidence="7 8">CBS 459.81</strain>
    </source>
</reference>
<keyword evidence="8" id="KW-1185">Reference proteome</keyword>
<evidence type="ECO:0000256" key="1">
    <source>
        <dbReference type="ARBA" id="ARBA00006787"/>
    </source>
</evidence>
<dbReference type="EMBL" id="KV744825">
    <property type="protein sequence ID" value="OCK85052.1"/>
    <property type="molecule type" value="Genomic_DNA"/>
</dbReference>
<accession>A0A8E2JJU1</accession>
<name>A0A8E2JJU1_9PEZI</name>
<dbReference type="AlphaFoldDB" id="A0A8E2JJU1"/>
<keyword evidence="4 5" id="KW-0408">Iron</keyword>
<feature type="binding site" evidence="5">
    <location>
        <position position="345"/>
    </location>
    <ligand>
        <name>Fe cation</name>
        <dbReference type="ChEBI" id="CHEBI:24875"/>
        <note>catalytic</note>
    </ligand>
</feature>
<evidence type="ECO:0000256" key="3">
    <source>
        <dbReference type="ARBA" id="ARBA00023002"/>
    </source>
</evidence>
<evidence type="ECO:0000256" key="2">
    <source>
        <dbReference type="ARBA" id="ARBA00022723"/>
    </source>
</evidence>
<keyword evidence="2 5" id="KW-0479">Metal-binding</keyword>
<keyword evidence="3" id="KW-0560">Oxidoreductase</keyword>
<evidence type="ECO:0000256" key="5">
    <source>
        <dbReference type="PIRSR" id="PIRSR604294-1"/>
    </source>
</evidence>
<sequence length="557" mass="61603">MSEALPNMVKIGEKRDRAAYSVWRNDEGFDTDFAHHTPVELTVRGSIPTYAAGVLYRTGPGGYKLQTDKGTTYEAFHWFDGFTQVHRFHIQASKDPIAPIRVLYNSRRSVDEMLERIKRTGKFDGFSFGQKRDPCQSFFKKFMSIFTPEPPANGPSSRNVGVTLSVNLPGMMTTQIDGHGTGIKTLHNKTDANALQQIDPETLEPIGLANQTVLHPSLKGPISSAHAKSDPDTGDVYNYNLDLGAHSTYRVFCTSASTGKTEILATFTAQASYIHSFFLTQTYIVLCVWNSFLSMGGASMIINKNMLDSIAPYDPSKPAKWFVIDRRNGQGLVATYESDAFYAFHTVNAWEEASPSDPSKTDIVADVSIYDNLDVLHSLCYKNLLSSKRPIIDPKETESSRPSLRRFRLPDVKSSKTPKSAKVDFTTPKDQAPELPTINPAYLTKAHRFTYGTANRGRSTLVDGLVKFDSATQTAIYWEKFAHSPGEPIFVRNPKCMTEDDGVLLSVVLDGTIDKSYLLCLDAQTMQEMGRAEVDGAIGFGFHGTHVPAGGKYYGGT</sequence>
<comment type="similarity">
    <text evidence="1">Belongs to the carotenoid oxygenase family.</text>
</comment>
<dbReference type="Pfam" id="PF03055">
    <property type="entry name" value="RPE65"/>
    <property type="match status" value="1"/>
</dbReference>
<proteinExistence type="inferred from homology"/>
<evidence type="ECO:0000313" key="8">
    <source>
        <dbReference type="Proteomes" id="UP000250266"/>
    </source>
</evidence>
<feature type="binding site" evidence="5">
    <location>
        <position position="275"/>
    </location>
    <ligand>
        <name>Fe cation</name>
        <dbReference type="ChEBI" id="CHEBI:24875"/>
        <note>catalytic</note>
    </ligand>
</feature>
<dbReference type="OrthoDB" id="407010at2759"/>
<evidence type="ECO:0000313" key="7">
    <source>
        <dbReference type="EMBL" id="OCK85052.1"/>
    </source>
</evidence>
<organism evidence="7 8">
    <name type="scientific">Lepidopterella palustris CBS 459.81</name>
    <dbReference type="NCBI Taxonomy" id="1314670"/>
    <lineage>
        <taxon>Eukaryota</taxon>
        <taxon>Fungi</taxon>
        <taxon>Dikarya</taxon>
        <taxon>Ascomycota</taxon>
        <taxon>Pezizomycotina</taxon>
        <taxon>Dothideomycetes</taxon>
        <taxon>Pleosporomycetidae</taxon>
        <taxon>Mytilinidiales</taxon>
        <taxon>Argynnaceae</taxon>
        <taxon>Lepidopterella</taxon>
    </lineage>
</organism>
<comment type="cofactor">
    <cofactor evidence="5">
        <name>Fe(2+)</name>
        <dbReference type="ChEBI" id="CHEBI:29033"/>
    </cofactor>
    <text evidence="5">Binds 1 Fe(2+) ion per subunit.</text>
</comment>
<gene>
    <name evidence="7" type="ORF">K432DRAFT_319091</name>
</gene>
<evidence type="ECO:0000256" key="4">
    <source>
        <dbReference type="ARBA" id="ARBA00023004"/>
    </source>
</evidence>
<evidence type="ECO:0000256" key="6">
    <source>
        <dbReference type="SAM" id="MobiDB-lite"/>
    </source>
</evidence>
<keyword evidence="7" id="KW-0223">Dioxygenase</keyword>
<feature type="binding site" evidence="5">
    <location>
        <position position="226"/>
    </location>
    <ligand>
        <name>Fe cation</name>
        <dbReference type="ChEBI" id="CHEBI:24875"/>
        <note>catalytic</note>
    </ligand>
</feature>
<feature type="region of interest" description="Disordered" evidence="6">
    <location>
        <begin position="410"/>
        <end position="430"/>
    </location>
</feature>
<dbReference type="GO" id="GO:0010436">
    <property type="term" value="F:carotenoid dioxygenase activity"/>
    <property type="evidence" value="ECO:0007669"/>
    <property type="project" value="TreeGrafter"/>
</dbReference>
<dbReference type="GO" id="GO:0046872">
    <property type="term" value="F:metal ion binding"/>
    <property type="evidence" value="ECO:0007669"/>
    <property type="project" value="UniProtKB-KW"/>
</dbReference>